<dbReference type="Proteomes" id="UP001152300">
    <property type="component" value="Unassembled WGS sequence"/>
</dbReference>
<gene>
    <name evidence="2" type="ORF">OCU04_010784</name>
</gene>
<evidence type="ECO:0000313" key="2">
    <source>
        <dbReference type="EMBL" id="KAJ8060460.1"/>
    </source>
</evidence>
<sequence>MRQLACSAKSILSFLVALSLRAVRYIYTGEWGKLLAGCGVYEIVGATVSSFRDSLIRFPIYRPNLKRAGKSRVWEEIEAQKLTVSPSWYDERARLHYLRSA</sequence>
<comment type="caution">
    <text evidence="2">The sequence shown here is derived from an EMBL/GenBank/DDBJ whole genome shotgun (WGS) entry which is preliminary data.</text>
</comment>
<feature type="chain" id="PRO_5040835839" evidence="1">
    <location>
        <begin position="23"/>
        <end position="101"/>
    </location>
</feature>
<accession>A0A9X0ACY1</accession>
<keyword evidence="3" id="KW-1185">Reference proteome</keyword>
<keyword evidence="1" id="KW-0732">Signal</keyword>
<evidence type="ECO:0000256" key="1">
    <source>
        <dbReference type="SAM" id="SignalP"/>
    </source>
</evidence>
<name>A0A9X0ACY1_9HELO</name>
<dbReference type="AlphaFoldDB" id="A0A9X0ACY1"/>
<organism evidence="2 3">
    <name type="scientific">Sclerotinia nivalis</name>
    <dbReference type="NCBI Taxonomy" id="352851"/>
    <lineage>
        <taxon>Eukaryota</taxon>
        <taxon>Fungi</taxon>
        <taxon>Dikarya</taxon>
        <taxon>Ascomycota</taxon>
        <taxon>Pezizomycotina</taxon>
        <taxon>Leotiomycetes</taxon>
        <taxon>Helotiales</taxon>
        <taxon>Sclerotiniaceae</taxon>
        <taxon>Sclerotinia</taxon>
    </lineage>
</organism>
<protein>
    <submittedName>
        <fullName evidence="2">Uncharacterized protein</fullName>
    </submittedName>
</protein>
<dbReference type="EMBL" id="JAPEIS010000013">
    <property type="protein sequence ID" value="KAJ8060460.1"/>
    <property type="molecule type" value="Genomic_DNA"/>
</dbReference>
<feature type="signal peptide" evidence="1">
    <location>
        <begin position="1"/>
        <end position="22"/>
    </location>
</feature>
<evidence type="ECO:0000313" key="3">
    <source>
        <dbReference type="Proteomes" id="UP001152300"/>
    </source>
</evidence>
<proteinExistence type="predicted"/>
<reference evidence="2" key="1">
    <citation type="submission" date="2022-11" db="EMBL/GenBank/DDBJ databases">
        <title>Genome Resource of Sclerotinia nivalis Strain SnTB1, a Plant Pathogen Isolated from American Ginseng.</title>
        <authorList>
            <person name="Fan S."/>
        </authorList>
    </citation>
    <scope>NUCLEOTIDE SEQUENCE</scope>
    <source>
        <strain evidence="2">SnTB1</strain>
    </source>
</reference>